<evidence type="ECO:0000313" key="7">
    <source>
        <dbReference type="EMBL" id="MEC1179541.1"/>
    </source>
</evidence>
<keyword evidence="5 6" id="KW-0472">Membrane</keyword>
<comment type="subcellular location">
    <subcellularLocation>
        <location evidence="1">Cell membrane</location>
        <topology evidence="1">Multi-pass membrane protein</topology>
    </subcellularLocation>
</comment>
<sequence>MQALFAIVGTVALFLIYQRLYAKWSKPYLLPILTTALTLIAVLLLFEIPYATYMEGGQWIHKMLGPAVVALAYPLYNQRKLVFQYKYSILSSLFVAMLSGLISVFLLLKGFKASHAFMLTALPKSLTTPIAMQVSETVGGIVPLSALLVMIAGFTGALLGPAVYKLTKIDTAISRGVSMGSASHGVGVSKLTEYGEKDVSIGSLAMGLSAVLGAFICPLFAMLFL</sequence>
<dbReference type="InterPro" id="IPR007300">
    <property type="entry name" value="CidB/LrgB"/>
</dbReference>
<keyword evidence="8" id="KW-1185">Reference proteome</keyword>
<dbReference type="AlphaFoldDB" id="A0AAW9NT22"/>
<name>A0AAW9NT22_9BACL</name>
<dbReference type="PANTHER" id="PTHR30249">
    <property type="entry name" value="PUTATIVE SEROTONIN TRANSPORTER"/>
    <property type="match status" value="1"/>
</dbReference>
<evidence type="ECO:0000256" key="6">
    <source>
        <dbReference type="SAM" id="Phobius"/>
    </source>
</evidence>
<feature type="transmembrane region" description="Helical" evidence="6">
    <location>
        <begin position="141"/>
        <end position="164"/>
    </location>
</feature>
<evidence type="ECO:0000313" key="8">
    <source>
        <dbReference type="Proteomes" id="UP001344888"/>
    </source>
</evidence>
<reference evidence="7 8" key="1">
    <citation type="submission" date="2023-03" db="EMBL/GenBank/DDBJ databases">
        <title>Bacillus Genome Sequencing.</title>
        <authorList>
            <person name="Dunlap C."/>
        </authorList>
    </citation>
    <scope>NUCLEOTIDE SEQUENCE [LARGE SCALE GENOMIC DNA]</scope>
    <source>
        <strain evidence="7 8">B-59205</strain>
    </source>
</reference>
<dbReference type="GO" id="GO:0005886">
    <property type="term" value="C:plasma membrane"/>
    <property type="evidence" value="ECO:0007669"/>
    <property type="project" value="UniProtKB-SubCell"/>
</dbReference>
<organism evidence="7 8">
    <name type="scientific">Metasolibacillus meyeri</name>
    <dbReference type="NCBI Taxonomy" id="1071052"/>
    <lineage>
        <taxon>Bacteria</taxon>
        <taxon>Bacillati</taxon>
        <taxon>Bacillota</taxon>
        <taxon>Bacilli</taxon>
        <taxon>Bacillales</taxon>
        <taxon>Caryophanaceae</taxon>
        <taxon>Metasolibacillus</taxon>
    </lineage>
</organism>
<evidence type="ECO:0000256" key="2">
    <source>
        <dbReference type="ARBA" id="ARBA00022475"/>
    </source>
</evidence>
<evidence type="ECO:0000256" key="5">
    <source>
        <dbReference type="ARBA" id="ARBA00023136"/>
    </source>
</evidence>
<gene>
    <name evidence="7" type="ORF">P9B03_13665</name>
</gene>
<comment type="caution">
    <text evidence="7">The sequence shown here is derived from an EMBL/GenBank/DDBJ whole genome shotgun (WGS) entry which is preliminary data.</text>
</comment>
<protein>
    <submittedName>
        <fullName evidence="7">LrgB family protein</fullName>
    </submittedName>
</protein>
<dbReference type="Proteomes" id="UP001344888">
    <property type="component" value="Unassembled WGS sequence"/>
</dbReference>
<proteinExistence type="predicted"/>
<keyword evidence="2" id="KW-1003">Cell membrane</keyword>
<keyword evidence="3 6" id="KW-0812">Transmembrane</keyword>
<feature type="transmembrane region" description="Helical" evidence="6">
    <location>
        <begin position="28"/>
        <end position="47"/>
    </location>
</feature>
<dbReference type="EMBL" id="JARSFG010000017">
    <property type="protein sequence ID" value="MEC1179541.1"/>
    <property type="molecule type" value="Genomic_DNA"/>
</dbReference>
<evidence type="ECO:0000256" key="4">
    <source>
        <dbReference type="ARBA" id="ARBA00022989"/>
    </source>
</evidence>
<keyword evidence="4 6" id="KW-1133">Transmembrane helix</keyword>
<evidence type="ECO:0000256" key="3">
    <source>
        <dbReference type="ARBA" id="ARBA00022692"/>
    </source>
</evidence>
<dbReference type="PANTHER" id="PTHR30249:SF17">
    <property type="entry name" value="HOLIN-LIKE PROTEIN CIDB"/>
    <property type="match status" value="1"/>
</dbReference>
<dbReference type="RefSeq" id="WP_326124004.1">
    <property type="nucleotide sequence ID" value="NZ_JARSFG010000017.1"/>
</dbReference>
<dbReference type="Pfam" id="PF04172">
    <property type="entry name" value="LrgB"/>
    <property type="match status" value="1"/>
</dbReference>
<feature type="transmembrane region" description="Helical" evidence="6">
    <location>
        <begin position="59"/>
        <end position="76"/>
    </location>
</feature>
<evidence type="ECO:0000256" key="1">
    <source>
        <dbReference type="ARBA" id="ARBA00004651"/>
    </source>
</evidence>
<feature type="transmembrane region" description="Helical" evidence="6">
    <location>
        <begin position="88"/>
        <end position="108"/>
    </location>
</feature>
<accession>A0AAW9NT22</accession>
<feature type="transmembrane region" description="Helical" evidence="6">
    <location>
        <begin position="201"/>
        <end position="224"/>
    </location>
</feature>